<proteinExistence type="predicted"/>
<dbReference type="EMBL" id="MN739454">
    <property type="protein sequence ID" value="QHT05412.1"/>
    <property type="molecule type" value="Genomic_DNA"/>
</dbReference>
<feature type="coiled-coil region" evidence="1">
    <location>
        <begin position="199"/>
        <end position="234"/>
    </location>
</feature>
<name>A0A6C0CMR7_9ZZZZ</name>
<dbReference type="InterPro" id="IPR043872">
    <property type="entry name" value="DUF5832"/>
</dbReference>
<organism evidence="2">
    <name type="scientific">viral metagenome</name>
    <dbReference type="NCBI Taxonomy" id="1070528"/>
    <lineage>
        <taxon>unclassified sequences</taxon>
        <taxon>metagenomes</taxon>
        <taxon>organismal metagenomes</taxon>
    </lineage>
</organism>
<reference evidence="2" key="1">
    <citation type="journal article" date="2020" name="Nature">
        <title>Giant virus diversity and host interactions through global metagenomics.</title>
        <authorList>
            <person name="Schulz F."/>
            <person name="Roux S."/>
            <person name="Paez-Espino D."/>
            <person name="Jungbluth S."/>
            <person name="Walsh D.A."/>
            <person name="Denef V.J."/>
            <person name="McMahon K.D."/>
            <person name="Konstantinidis K.T."/>
            <person name="Eloe-Fadrosh E.A."/>
            <person name="Kyrpides N.C."/>
            <person name="Woyke T."/>
        </authorList>
    </citation>
    <scope>NUCLEOTIDE SEQUENCE</scope>
    <source>
        <strain evidence="2">GVMAG-M-3300021375-17</strain>
    </source>
</reference>
<keyword evidence="1" id="KW-0175">Coiled coil</keyword>
<dbReference type="AlphaFoldDB" id="A0A6C0CMR7"/>
<evidence type="ECO:0000256" key="1">
    <source>
        <dbReference type="SAM" id="Coils"/>
    </source>
</evidence>
<evidence type="ECO:0000313" key="2">
    <source>
        <dbReference type="EMBL" id="QHT05412.1"/>
    </source>
</evidence>
<dbReference type="Pfam" id="PF19150">
    <property type="entry name" value="DUF5832"/>
    <property type="match status" value="1"/>
</dbReference>
<accession>A0A6C0CMR7</accession>
<sequence length="291" mass="34383">MDKVYIMSSSDSNTFEKKLTTNNKINSRYVDLLNEDPVISNQQYGCYSFVSPEKIIKQKDMFMFEKFVKQWQYSKALSMYSDFTQFLAAKYNINPESIMDDLVEFCKEEENILKREDVEGDFKHFMDKNETRLTEQFNRENKFQTSVRGFINRGNFGSPEEAEKYAKELRDRDPNHDIFVGRNFVWTPLDPDAYKTGRIEFLEEELNQLHHEKLKNEKKAKEEFEKRLYDAKRKAIQDNIEKAKKSGNKLTQTMDEEGNLIGVNNTIDFDSREVAEKDGDPIIQKRPFVDN</sequence>
<protein>
    <submittedName>
        <fullName evidence="2">Uncharacterized protein</fullName>
    </submittedName>
</protein>